<feature type="signal peptide" evidence="6">
    <location>
        <begin position="1"/>
        <end position="22"/>
    </location>
</feature>
<dbReference type="InterPro" id="IPR036737">
    <property type="entry name" value="OmpA-like_sf"/>
</dbReference>
<keyword evidence="6" id="KW-0732">Signal</keyword>
<evidence type="ECO:0000256" key="3">
    <source>
        <dbReference type="ARBA" id="ARBA00023237"/>
    </source>
</evidence>
<evidence type="ECO:0000313" key="9">
    <source>
        <dbReference type="Proteomes" id="UP000679725"/>
    </source>
</evidence>
<keyword evidence="2 4" id="KW-0472">Membrane</keyword>
<evidence type="ECO:0000256" key="6">
    <source>
        <dbReference type="SAM" id="SignalP"/>
    </source>
</evidence>
<dbReference type="EMBL" id="CAJRAU010000005">
    <property type="protein sequence ID" value="CAG5071890.1"/>
    <property type="molecule type" value="Genomic_DNA"/>
</dbReference>
<feature type="domain" description="OmpA-like" evidence="7">
    <location>
        <begin position="298"/>
        <end position="411"/>
    </location>
</feature>
<dbReference type="SUPFAM" id="SSF103088">
    <property type="entry name" value="OmpA-like"/>
    <property type="match status" value="1"/>
</dbReference>
<name>A0ABM8UU60_9BACT</name>
<dbReference type="InterPro" id="IPR050330">
    <property type="entry name" value="Bact_OuterMem_StrucFunc"/>
</dbReference>
<keyword evidence="8" id="KW-0449">Lipoprotein</keyword>
<evidence type="ECO:0000313" key="8">
    <source>
        <dbReference type="EMBL" id="CAG5071890.1"/>
    </source>
</evidence>
<feature type="region of interest" description="Disordered" evidence="5">
    <location>
        <begin position="179"/>
        <end position="207"/>
    </location>
</feature>
<evidence type="ECO:0000256" key="4">
    <source>
        <dbReference type="PROSITE-ProRule" id="PRU00473"/>
    </source>
</evidence>
<gene>
    <name evidence="8" type="primary">pal_9</name>
    <name evidence="8" type="ORF">DYBT9623_03867</name>
</gene>
<dbReference type="CDD" id="cd07185">
    <property type="entry name" value="OmpA_C-like"/>
    <property type="match status" value="1"/>
</dbReference>
<keyword evidence="9" id="KW-1185">Reference proteome</keyword>
<comment type="caution">
    <text evidence="8">The sequence shown here is derived from an EMBL/GenBank/DDBJ whole genome shotgun (WGS) entry which is preliminary data.</text>
</comment>
<dbReference type="PROSITE" id="PS51123">
    <property type="entry name" value="OMPA_2"/>
    <property type="match status" value="1"/>
</dbReference>
<organism evidence="8 9">
    <name type="scientific">Dyadobacter linearis</name>
    <dbReference type="NCBI Taxonomy" id="2823330"/>
    <lineage>
        <taxon>Bacteria</taxon>
        <taxon>Pseudomonadati</taxon>
        <taxon>Bacteroidota</taxon>
        <taxon>Cytophagia</taxon>
        <taxon>Cytophagales</taxon>
        <taxon>Spirosomataceae</taxon>
        <taxon>Dyadobacter</taxon>
    </lineage>
</organism>
<evidence type="ECO:0000259" key="7">
    <source>
        <dbReference type="PROSITE" id="PS51123"/>
    </source>
</evidence>
<dbReference type="InterPro" id="IPR006665">
    <property type="entry name" value="OmpA-like"/>
</dbReference>
<dbReference type="Proteomes" id="UP000679725">
    <property type="component" value="Unassembled WGS sequence"/>
</dbReference>
<comment type="subcellular location">
    <subcellularLocation>
        <location evidence="1">Cell outer membrane</location>
    </subcellularLocation>
</comment>
<evidence type="ECO:0000256" key="2">
    <source>
        <dbReference type="ARBA" id="ARBA00023136"/>
    </source>
</evidence>
<reference evidence="8 9" key="1">
    <citation type="submission" date="2021-04" db="EMBL/GenBank/DDBJ databases">
        <authorList>
            <person name="Rodrigo-Torres L."/>
            <person name="Arahal R. D."/>
            <person name="Lucena T."/>
        </authorList>
    </citation>
    <scope>NUCLEOTIDE SEQUENCE [LARGE SCALE GENOMIC DNA]</scope>
    <source>
        <strain evidence="8 9">CECT 9623</strain>
    </source>
</reference>
<dbReference type="PANTHER" id="PTHR30329:SF21">
    <property type="entry name" value="LIPOPROTEIN YIAD-RELATED"/>
    <property type="match status" value="1"/>
</dbReference>
<proteinExistence type="predicted"/>
<sequence length="411" mass="46063">MKCRTFLAFAFAITLSLNYAFGQVTENPKVDEQSAEYVKIKRVELTDQYTIISLEFVEKKSNVPQVPKGFNLPFKRGQGPIQGGNQIWLDPETRLYKPGEIEKKFKLIKAENIPTNATKEVTAGEKVDFVAYFERLSPGIEEFDFYEGRSSQGTQSWNFYGIHIKNPLKKPVQKTPKITAKAAPPVKKPAEKAVVPQKEETPVEEPAAESGVAVLRGNVFNAKTKQPIAAEIQYVEKGDSLQIRSSSGKYRLGLDPAEKYDLKIVAKGYYGTALSLSPADSAGKGAFTHDFYLNPLAVGETITMPNIYFETSKYALLPESYAELNRLVDMMRENKNIRIRIEGHTDNVGDFDKNLELSRQRAESVQAYLVEKGIEKSRIEAKGYGGTRAVTKGTPEERARNRRVEFVVTEV</sequence>
<keyword evidence="3" id="KW-0998">Cell outer membrane</keyword>
<dbReference type="Gene3D" id="3.30.1330.60">
    <property type="entry name" value="OmpA-like domain"/>
    <property type="match status" value="1"/>
</dbReference>
<protein>
    <submittedName>
        <fullName evidence="8">Peptidoglycan-associated lipoprotein</fullName>
    </submittedName>
</protein>
<dbReference type="InterPro" id="IPR006664">
    <property type="entry name" value="OMP_bac"/>
</dbReference>
<evidence type="ECO:0000256" key="5">
    <source>
        <dbReference type="SAM" id="MobiDB-lite"/>
    </source>
</evidence>
<accession>A0ABM8UU60</accession>
<dbReference type="RefSeq" id="WP_215235152.1">
    <property type="nucleotide sequence ID" value="NZ_CAJRAU010000005.1"/>
</dbReference>
<dbReference type="PRINTS" id="PR01021">
    <property type="entry name" value="OMPADOMAIN"/>
</dbReference>
<dbReference type="Pfam" id="PF00691">
    <property type="entry name" value="OmpA"/>
    <property type="match status" value="1"/>
</dbReference>
<dbReference type="PANTHER" id="PTHR30329">
    <property type="entry name" value="STATOR ELEMENT OF FLAGELLAR MOTOR COMPLEX"/>
    <property type="match status" value="1"/>
</dbReference>
<evidence type="ECO:0000256" key="1">
    <source>
        <dbReference type="ARBA" id="ARBA00004442"/>
    </source>
</evidence>
<feature type="chain" id="PRO_5045156043" evidence="6">
    <location>
        <begin position="23"/>
        <end position="411"/>
    </location>
</feature>